<keyword evidence="2" id="KW-1185">Reference proteome</keyword>
<organism evidence="1 2">
    <name type="scientific">Hoylesella loescheii DSM 19665 = JCM 12249 = ATCC 15930</name>
    <dbReference type="NCBI Taxonomy" id="1122985"/>
    <lineage>
        <taxon>Bacteria</taxon>
        <taxon>Pseudomonadati</taxon>
        <taxon>Bacteroidota</taxon>
        <taxon>Bacteroidia</taxon>
        <taxon>Bacteroidales</taxon>
        <taxon>Prevotellaceae</taxon>
        <taxon>Hoylesella</taxon>
    </lineage>
</organism>
<protein>
    <submittedName>
        <fullName evidence="1">Tetratricopeptide repeat protein</fullName>
    </submittedName>
</protein>
<proteinExistence type="predicted"/>
<dbReference type="InterPro" id="IPR011990">
    <property type="entry name" value="TPR-like_helical_dom_sf"/>
</dbReference>
<dbReference type="AlphaFoldDB" id="A0A069QI09"/>
<gene>
    <name evidence="1" type="ORF">HMPREF1991_01455</name>
</gene>
<dbReference type="HOGENOM" id="CLU_860130_0_0_10"/>
<dbReference type="EMBL" id="JNGW01000063">
    <property type="protein sequence ID" value="KDR52435.1"/>
    <property type="molecule type" value="Genomic_DNA"/>
</dbReference>
<name>A0A069QI09_HOYLO</name>
<evidence type="ECO:0000313" key="2">
    <source>
        <dbReference type="Proteomes" id="UP000027442"/>
    </source>
</evidence>
<dbReference type="SUPFAM" id="SSF48452">
    <property type="entry name" value="TPR-like"/>
    <property type="match status" value="1"/>
</dbReference>
<dbReference type="RefSeq" id="WP_025790092.1">
    <property type="nucleotide sequence ID" value="NZ_KB899222.1"/>
</dbReference>
<reference evidence="1 2" key="1">
    <citation type="submission" date="2013-08" db="EMBL/GenBank/DDBJ databases">
        <authorList>
            <person name="Weinstock G."/>
            <person name="Sodergren E."/>
            <person name="Wylie T."/>
            <person name="Fulton L."/>
            <person name="Fulton R."/>
            <person name="Fronick C."/>
            <person name="O'Laughlin M."/>
            <person name="Godfrey J."/>
            <person name="Miner T."/>
            <person name="Herter B."/>
            <person name="Appelbaum E."/>
            <person name="Cordes M."/>
            <person name="Lek S."/>
            <person name="Wollam A."/>
            <person name="Pepin K.H."/>
            <person name="Palsikar V.B."/>
            <person name="Mitreva M."/>
            <person name="Wilson R.K."/>
        </authorList>
    </citation>
    <scope>NUCLEOTIDE SEQUENCE [LARGE SCALE GENOMIC DNA]</scope>
    <source>
        <strain evidence="1 2">ATCC 15930</strain>
    </source>
</reference>
<evidence type="ECO:0000313" key="1">
    <source>
        <dbReference type="EMBL" id="KDR52435.1"/>
    </source>
</evidence>
<dbReference type="Gene3D" id="1.25.40.10">
    <property type="entry name" value="Tetratricopeptide repeat domain"/>
    <property type="match status" value="2"/>
</dbReference>
<sequence length="323" mass="38109">MDKLNQLRRQKKYRAASNLLRKMLEQAPENDYLLALMANDLWDDCKNEEALQYADRAKKFCPTDPYVIYTRARVLWALDKDEEAIAEWDNILNMSEHDLKKSGYRPIWIKTFVNEARYYKALSLRALFRDKEAFALMEEHLKHRGKGIRSDFTKKEATLFYKELKYSYLNSDVDYSDEGYATRPQAHRIGRRMEALEDAKQWDKLVRYLKGVCKRYPKEYYFHVRLSEYSKKVGNKADCLKYATNAFAQEPNDPLVKYNYAVALMYCGRNEDALAQFEGLVALGLDYIAYSEHGEGMRWAKKILRHTQRYIDDIKQGKELGRG</sequence>
<comment type="caution">
    <text evidence="1">The sequence shown here is derived from an EMBL/GenBank/DDBJ whole genome shotgun (WGS) entry which is preliminary data.</text>
</comment>
<dbReference type="Proteomes" id="UP000027442">
    <property type="component" value="Unassembled WGS sequence"/>
</dbReference>
<accession>A0A069QI09</accession>
<dbReference type="PATRIC" id="fig|1122985.7.peg.1511"/>